<dbReference type="RefSeq" id="WP_042984660.1">
    <property type="nucleotide sequence ID" value="NZ_JMQC01000009.1"/>
</dbReference>
<protein>
    <submittedName>
        <fullName evidence="3">Copper amine oxidase</fullName>
    </submittedName>
</protein>
<comment type="caution">
    <text evidence="2">The sequence shown here is derived from an EMBL/GenBank/DDBJ whole genome shotgun (WGS) entry which is preliminary data.</text>
</comment>
<evidence type="ECO:0000256" key="1">
    <source>
        <dbReference type="SAM" id="SignalP"/>
    </source>
</evidence>
<evidence type="ECO:0000313" key="4">
    <source>
        <dbReference type="Proteomes" id="UP000029389"/>
    </source>
</evidence>
<keyword evidence="5" id="KW-1185">Reference proteome</keyword>
<name>A0A090YBS8_9BACI</name>
<reference evidence="3 5" key="2">
    <citation type="submission" date="2018-08" db="EMBL/GenBank/DDBJ databases">
        <title>Bacillus clarus sp. nov. strain PS00077A.</title>
        <authorList>
            <person name="Mendez Acevedo M."/>
            <person name="Carroll L."/>
            <person name="Mukherjee M."/>
            <person name="Wiedmann M."/>
            <person name="Kovac J."/>
        </authorList>
    </citation>
    <scope>NUCLEOTIDE SEQUENCE [LARGE SCALE GENOMIC DNA]</scope>
    <source>
        <strain evidence="3 5">PS00077A</strain>
    </source>
</reference>
<dbReference type="EMBL" id="QVOD01000037">
    <property type="protein sequence ID" value="RFT64315.1"/>
    <property type="molecule type" value="Genomic_DNA"/>
</dbReference>
<accession>A0A090YBS8</accession>
<evidence type="ECO:0000313" key="3">
    <source>
        <dbReference type="EMBL" id="RFT64315.1"/>
    </source>
</evidence>
<evidence type="ECO:0000313" key="2">
    <source>
        <dbReference type="EMBL" id="KFM95591.1"/>
    </source>
</evidence>
<feature type="signal peptide" evidence="1">
    <location>
        <begin position="1"/>
        <end position="26"/>
    </location>
</feature>
<gene>
    <name evidence="3" type="ORF">D0U04_22340</name>
    <name evidence="2" type="ORF">DJ93_5561</name>
</gene>
<dbReference type="PATRIC" id="fig|1405.8.peg.5740"/>
<dbReference type="AlphaFoldDB" id="A0A090YBS8"/>
<keyword evidence="1" id="KW-0732">Signal</keyword>
<dbReference type="Proteomes" id="UP000264294">
    <property type="component" value="Unassembled WGS sequence"/>
</dbReference>
<dbReference type="Proteomes" id="UP000029389">
    <property type="component" value="Unassembled WGS sequence"/>
</dbReference>
<evidence type="ECO:0000313" key="5">
    <source>
        <dbReference type="Proteomes" id="UP000264294"/>
    </source>
</evidence>
<proteinExistence type="predicted"/>
<organism evidence="2 4">
    <name type="scientific">Bacillus clarus</name>
    <dbReference type="NCBI Taxonomy" id="2338372"/>
    <lineage>
        <taxon>Bacteria</taxon>
        <taxon>Bacillati</taxon>
        <taxon>Bacillota</taxon>
        <taxon>Bacilli</taxon>
        <taxon>Bacillales</taxon>
        <taxon>Bacillaceae</taxon>
        <taxon>Bacillus</taxon>
        <taxon>Bacillus cereus group</taxon>
    </lineage>
</organism>
<reference evidence="2 4" key="1">
    <citation type="submission" date="2014-04" db="EMBL/GenBank/DDBJ databases">
        <authorList>
            <person name="Bishop-Lilly K.A."/>
            <person name="Broomall S.M."/>
            <person name="Chain P.S."/>
            <person name="Chertkov O."/>
            <person name="Coyne S.R."/>
            <person name="Daligault H.E."/>
            <person name="Davenport K.W."/>
            <person name="Erkkila T."/>
            <person name="Frey K.G."/>
            <person name="Gibbons H.S."/>
            <person name="Gu W."/>
            <person name="Jaissle J."/>
            <person name="Johnson S.L."/>
            <person name="Koroleva G.I."/>
            <person name="Ladner J.T."/>
            <person name="Lo C.-C."/>
            <person name="Minogue T.D."/>
            <person name="Munk C."/>
            <person name="Palacios G.F."/>
            <person name="Redden C.L."/>
            <person name="Rosenzweig C.N."/>
            <person name="Scholz M.B."/>
            <person name="Teshima H."/>
            <person name="Xu Y."/>
        </authorList>
    </citation>
    <scope>NUCLEOTIDE SEQUENCE [LARGE SCALE GENOMIC DNA]</scope>
    <source>
        <strain evidence="2 4">BHP</strain>
    </source>
</reference>
<sequence>MKKIKMFSALTISLSLFIPSFSPVQAASPSTITYTQTGANYMYSNAPETVYGSKVDPSYLHRFEPGKYSYYTLQRYVEPNKEYVAEFYNHNNAGMELQWGYAIYNGSSSARTVTIKNDSFKQGTQKDGNSMNVASQMEIEYANDTKTETKTIPAWSSIFIKEQKIAGGNTVTGKLKFVTNGNLTVRQFVFKKKTDETFPTATEVMDLTKTPQVYVSTSDQTTANYRTDTRKATIDYNTTKSFYVGSNLENAKQNVGINEYEDPIDQLSGAHSILDGNYGIVYEFTFKNAAGKKIRITPNYYKGTASTFVYYDGTWKQAPKISSGTHEITVPTNGVIKYILPGGTNASKLFEFIN</sequence>
<dbReference type="EMBL" id="JMQC01000009">
    <property type="protein sequence ID" value="KFM95591.1"/>
    <property type="molecule type" value="Genomic_DNA"/>
</dbReference>
<feature type="chain" id="PRO_5001869331" evidence="1">
    <location>
        <begin position="27"/>
        <end position="354"/>
    </location>
</feature>